<evidence type="ECO:0000256" key="1">
    <source>
        <dbReference type="SAM" id="SignalP"/>
    </source>
</evidence>
<dbReference type="Proteomes" id="UP001465976">
    <property type="component" value="Unassembled WGS sequence"/>
</dbReference>
<dbReference type="InterPro" id="IPR008972">
    <property type="entry name" value="Cupredoxin"/>
</dbReference>
<comment type="caution">
    <text evidence="2">The sequence shown here is derived from an EMBL/GenBank/DDBJ whole genome shotgun (WGS) entry which is preliminary data.</text>
</comment>
<feature type="signal peptide" evidence="1">
    <location>
        <begin position="1"/>
        <end position="22"/>
    </location>
</feature>
<evidence type="ECO:0000313" key="3">
    <source>
        <dbReference type="Proteomes" id="UP001465976"/>
    </source>
</evidence>
<dbReference type="CDD" id="cd00920">
    <property type="entry name" value="Cupredoxin"/>
    <property type="match status" value="2"/>
</dbReference>
<dbReference type="SUPFAM" id="SSF49503">
    <property type="entry name" value="Cupredoxins"/>
    <property type="match status" value="2"/>
</dbReference>
<evidence type="ECO:0000313" key="2">
    <source>
        <dbReference type="EMBL" id="KAL0581117.1"/>
    </source>
</evidence>
<accession>A0ABR3G115</accession>
<evidence type="ECO:0008006" key="4">
    <source>
        <dbReference type="Google" id="ProtNLM"/>
    </source>
</evidence>
<dbReference type="Gene3D" id="2.60.40.420">
    <property type="entry name" value="Cupredoxins - blue copper proteins"/>
    <property type="match status" value="2"/>
</dbReference>
<proteinExistence type="predicted"/>
<sequence>MSFMTKSFVLALAALLPAAVHAGGLRHKVTVGADGKLLFDPEYLQANLGDYVTFKLSSFDTPCDPLHYGFDTDLVPVAPGTTELPEYTLYVNHTKPMWFYCKQKNPMPHCQQGMVFAINPPPEGDPHSFSAFKNLAIKSGDEGYDHGKHDADNDYDYDHHGSDSYEPKDHKIIVGVDAKLAFGPANITAEVGDTVTFEFRPKAHGVTQSSFNEPCTPLAKSSSGHQIGFESGIMPVAPNATYFPTFTIKINDTKPIWGYCPQTMPTPHCGQGMVFSINAIEHGPNNFAAFLDIAKQAAQSAGR</sequence>
<dbReference type="InterPro" id="IPR052953">
    <property type="entry name" value="Ser-rich/MCO-related"/>
</dbReference>
<dbReference type="EMBL" id="JBAHYK010000016">
    <property type="protein sequence ID" value="KAL0581117.1"/>
    <property type="molecule type" value="Genomic_DNA"/>
</dbReference>
<keyword evidence="1" id="KW-0732">Signal</keyword>
<name>A0ABR3G115_9AGAR</name>
<protein>
    <recommendedName>
        <fullName evidence="4">Cupredoxin</fullName>
    </recommendedName>
</protein>
<dbReference type="PANTHER" id="PTHR34883:SF15">
    <property type="entry name" value="EXTRACELLULAR SERINE-RICH PROTEIN"/>
    <property type="match status" value="1"/>
</dbReference>
<keyword evidence="3" id="KW-1185">Reference proteome</keyword>
<dbReference type="PANTHER" id="PTHR34883">
    <property type="entry name" value="SERINE-RICH PROTEIN, PUTATIVE-RELATED-RELATED"/>
    <property type="match status" value="1"/>
</dbReference>
<feature type="chain" id="PRO_5047053375" description="Cupredoxin" evidence="1">
    <location>
        <begin position="23"/>
        <end position="303"/>
    </location>
</feature>
<organism evidence="2 3">
    <name type="scientific">Marasmius crinis-equi</name>
    <dbReference type="NCBI Taxonomy" id="585013"/>
    <lineage>
        <taxon>Eukaryota</taxon>
        <taxon>Fungi</taxon>
        <taxon>Dikarya</taxon>
        <taxon>Basidiomycota</taxon>
        <taxon>Agaricomycotina</taxon>
        <taxon>Agaricomycetes</taxon>
        <taxon>Agaricomycetidae</taxon>
        <taxon>Agaricales</taxon>
        <taxon>Marasmiineae</taxon>
        <taxon>Marasmiaceae</taxon>
        <taxon>Marasmius</taxon>
    </lineage>
</organism>
<gene>
    <name evidence="2" type="ORF">V5O48_000906</name>
</gene>
<reference evidence="2 3" key="1">
    <citation type="submission" date="2024-02" db="EMBL/GenBank/DDBJ databases">
        <title>A draft genome for the cacao thread blight pathogen Marasmius crinis-equi.</title>
        <authorList>
            <person name="Cohen S.P."/>
            <person name="Baruah I.K."/>
            <person name="Amoako-Attah I."/>
            <person name="Bukari Y."/>
            <person name="Meinhardt L.W."/>
            <person name="Bailey B.A."/>
        </authorList>
    </citation>
    <scope>NUCLEOTIDE SEQUENCE [LARGE SCALE GENOMIC DNA]</scope>
    <source>
        <strain evidence="2 3">GH-76</strain>
    </source>
</reference>